<dbReference type="EC" id="6.3.2.31" evidence="3"/>
<dbReference type="Proteomes" id="UP000234462">
    <property type="component" value="Unassembled WGS sequence"/>
</dbReference>
<proteinExistence type="predicted"/>
<sequence length="422" mass="43994">MVESGTGDHNLWRGCDAVSIRTFFVCNDRAMTSSPPAPHRRAESSRLLTAYAVPGIGRIRPGTDLGREIGGAMTASGLDLKDGDVVVVASKVVAKAENALARAGTRQDFERLVDAHSRHTVVRRRYSSGVTVNVVRTASGTVQAAAGLDQSNTDGDDDVLLHPQDPDASAARLRTSLSDRFGVHLGVIVSDTSSRPWRVGVSDFVLGCAGIDPLDSQRGEPDDAGRPQQVTVRAVADAIAQAADLVKGSARGRPVAIVRGVSEVVTESGTGGAGLSRPLSDDWFRTGHVEAAWTALGVDPADPAITPPSGDDSDDILARATRALAVARSGAPRTPGQAGWRLTLTGSGSSIRVRPRPEASRPESAGHPLVEAAVGLGALVERIATALAAEDLRCETDWLWEDTGAPGGADIRIELTPTPTGS</sequence>
<protein>
    <submittedName>
        <fullName evidence="3">Coenzyme F420-0:L-glutamate ligase / coenzyme F420-1:gamma-L-glutamate ligase</fullName>
        <ecNumber evidence="3">6.3.2.31</ecNumber>
        <ecNumber evidence="3">6.3.2.34</ecNumber>
    </submittedName>
</protein>
<evidence type="ECO:0000256" key="1">
    <source>
        <dbReference type="SAM" id="MobiDB-lite"/>
    </source>
</evidence>
<dbReference type="PANTHER" id="PTHR47917:SF1">
    <property type="entry name" value="COENZYME F420:L-GLUTAMATE LIGASE"/>
    <property type="match status" value="1"/>
</dbReference>
<dbReference type="PANTHER" id="PTHR47917">
    <property type="match status" value="1"/>
</dbReference>
<name>A0A2H1L671_9MICO</name>
<gene>
    <name evidence="3" type="ORF">BJEO58_01990</name>
</gene>
<dbReference type="EC" id="6.3.2.34" evidence="3"/>
<dbReference type="SUPFAM" id="SSF144010">
    <property type="entry name" value="CofE-like"/>
    <property type="match status" value="1"/>
</dbReference>
<dbReference type="InterPro" id="IPR002847">
    <property type="entry name" value="F420-0_gamma-glut_ligase-dom"/>
</dbReference>
<reference evidence="4" key="1">
    <citation type="submission" date="2017-03" db="EMBL/GenBank/DDBJ databases">
        <authorList>
            <person name="Monnet C."/>
        </authorList>
    </citation>
    <scope>NUCLEOTIDE SEQUENCE [LARGE SCALE GENOMIC DNA]</scope>
    <source>
        <strain evidence="4">SJ5-8</strain>
    </source>
</reference>
<accession>A0A2H1L671</accession>
<dbReference type="AlphaFoldDB" id="A0A2H1L671"/>
<dbReference type="Gene3D" id="3.90.1660.10">
    <property type="entry name" value="CofE-like domain"/>
    <property type="match status" value="1"/>
</dbReference>
<keyword evidence="3" id="KW-0436">Ligase</keyword>
<keyword evidence="4" id="KW-1185">Reference proteome</keyword>
<feature type="domain" description="Coenzyme F420:L-glutamate ligase-like" evidence="2">
    <location>
        <begin position="57"/>
        <end position="260"/>
    </location>
</feature>
<evidence type="ECO:0000313" key="4">
    <source>
        <dbReference type="Proteomes" id="UP000234462"/>
    </source>
</evidence>
<evidence type="ECO:0000313" key="3">
    <source>
        <dbReference type="EMBL" id="SMY12396.1"/>
    </source>
</evidence>
<feature type="region of interest" description="Disordered" evidence="1">
    <location>
        <begin position="346"/>
        <end position="366"/>
    </location>
</feature>
<dbReference type="GO" id="GO:0052618">
    <property type="term" value="F:coenzyme F420-0:L-glutamate ligase activity"/>
    <property type="evidence" value="ECO:0007669"/>
    <property type="project" value="UniProtKB-EC"/>
</dbReference>
<dbReference type="EMBL" id="FXZM01000009">
    <property type="protein sequence ID" value="SMY12396.1"/>
    <property type="molecule type" value="Genomic_DNA"/>
</dbReference>
<dbReference type="Gene3D" id="3.30.1330.100">
    <property type="entry name" value="CofE-like"/>
    <property type="match status" value="1"/>
</dbReference>
<organism evidence="3 4">
    <name type="scientific">Brevibacterium jeotgali</name>
    <dbReference type="NCBI Taxonomy" id="1262550"/>
    <lineage>
        <taxon>Bacteria</taxon>
        <taxon>Bacillati</taxon>
        <taxon>Actinomycetota</taxon>
        <taxon>Actinomycetes</taxon>
        <taxon>Micrococcales</taxon>
        <taxon>Brevibacteriaceae</taxon>
        <taxon>Brevibacterium</taxon>
    </lineage>
</organism>
<dbReference type="Pfam" id="PF01996">
    <property type="entry name" value="F420_ligase"/>
    <property type="match status" value="1"/>
</dbReference>
<dbReference type="GO" id="GO:0052619">
    <property type="term" value="F:coenzyme F420-1:gamma-L-glutamate ligase activity"/>
    <property type="evidence" value="ECO:0007669"/>
    <property type="project" value="UniProtKB-EC"/>
</dbReference>
<evidence type="ECO:0000259" key="2">
    <source>
        <dbReference type="Pfam" id="PF01996"/>
    </source>
</evidence>